<dbReference type="OrthoDB" id="6287771at2759"/>
<evidence type="ECO:0000313" key="3">
    <source>
        <dbReference type="Proteomes" id="UP000230750"/>
    </source>
</evidence>
<evidence type="ECO:0000313" key="2">
    <source>
        <dbReference type="EMBL" id="PIK53968.1"/>
    </source>
</evidence>
<sequence length="271" mass="31383">MNTNFVQDQRRKSLVADMSYENFPNVTQSPEVSGARSRLTDILQNLVEKAEKADESILAEELESPKTPEEDSKVGVLDGQGSKSSKKHSRSSRKRKKDYVESSTEHTFLDKGKYQHSFVMKLFDRQVELAQFKASSPLYPVCREWMNNQPLKKRKSRTRTPSPEPTPEDESADPNDQTLKDIYQLPPPSISAEDFREKYNRDPRIPSPVPQPEETLDIHSNTSPAPSKEILLEDHLVRWRKIKNKWKGASDDYQYRYTESYAILKAMYDRQ</sequence>
<reference evidence="2 3" key="1">
    <citation type="journal article" date="2017" name="PLoS Biol.">
        <title>The sea cucumber genome provides insights into morphological evolution and visceral regeneration.</title>
        <authorList>
            <person name="Zhang X."/>
            <person name="Sun L."/>
            <person name="Yuan J."/>
            <person name="Sun Y."/>
            <person name="Gao Y."/>
            <person name="Zhang L."/>
            <person name="Li S."/>
            <person name="Dai H."/>
            <person name="Hamel J.F."/>
            <person name="Liu C."/>
            <person name="Yu Y."/>
            <person name="Liu S."/>
            <person name="Lin W."/>
            <person name="Guo K."/>
            <person name="Jin S."/>
            <person name="Xu P."/>
            <person name="Storey K.B."/>
            <person name="Huan P."/>
            <person name="Zhang T."/>
            <person name="Zhou Y."/>
            <person name="Zhang J."/>
            <person name="Lin C."/>
            <person name="Li X."/>
            <person name="Xing L."/>
            <person name="Huo D."/>
            <person name="Sun M."/>
            <person name="Wang L."/>
            <person name="Mercier A."/>
            <person name="Li F."/>
            <person name="Yang H."/>
            <person name="Xiang J."/>
        </authorList>
    </citation>
    <scope>NUCLEOTIDE SEQUENCE [LARGE SCALE GENOMIC DNA]</scope>
    <source>
        <strain evidence="2">Shaxun</strain>
        <tissue evidence="2">Muscle</tissue>
    </source>
</reference>
<dbReference type="InterPro" id="IPR028226">
    <property type="entry name" value="LIN37"/>
</dbReference>
<dbReference type="GO" id="GO:0017053">
    <property type="term" value="C:transcription repressor complex"/>
    <property type="evidence" value="ECO:0007669"/>
    <property type="project" value="InterPro"/>
</dbReference>
<dbReference type="GO" id="GO:0000122">
    <property type="term" value="P:negative regulation of transcription by RNA polymerase II"/>
    <property type="evidence" value="ECO:0007669"/>
    <property type="project" value="TreeGrafter"/>
</dbReference>
<accession>A0A2G8L131</accession>
<dbReference type="PANTHER" id="PTHR31336">
    <property type="entry name" value="LIN37 HOMOLOG"/>
    <property type="match status" value="1"/>
</dbReference>
<dbReference type="Proteomes" id="UP000230750">
    <property type="component" value="Unassembled WGS sequence"/>
</dbReference>
<dbReference type="Pfam" id="PF15306">
    <property type="entry name" value="LIN37"/>
    <property type="match status" value="1"/>
</dbReference>
<organism evidence="2 3">
    <name type="scientific">Stichopus japonicus</name>
    <name type="common">Sea cucumber</name>
    <dbReference type="NCBI Taxonomy" id="307972"/>
    <lineage>
        <taxon>Eukaryota</taxon>
        <taxon>Metazoa</taxon>
        <taxon>Echinodermata</taxon>
        <taxon>Eleutherozoa</taxon>
        <taxon>Echinozoa</taxon>
        <taxon>Holothuroidea</taxon>
        <taxon>Aspidochirotacea</taxon>
        <taxon>Aspidochirotida</taxon>
        <taxon>Stichopodidae</taxon>
        <taxon>Apostichopus</taxon>
    </lineage>
</organism>
<dbReference type="AlphaFoldDB" id="A0A2G8L131"/>
<feature type="compositionally biased region" description="Basic and acidic residues" evidence="1">
    <location>
        <begin position="63"/>
        <end position="73"/>
    </location>
</feature>
<dbReference type="PANTHER" id="PTHR31336:SF3">
    <property type="entry name" value="PROTEIN LIN-37 HOMOLOG"/>
    <property type="match status" value="1"/>
</dbReference>
<feature type="compositionally biased region" description="Basic and acidic residues" evidence="1">
    <location>
        <begin position="193"/>
        <end position="204"/>
    </location>
</feature>
<protein>
    <recommendedName>
        <fullName evidence="4">Lin-37-like</fullName>
    </recommendedName>
</protein>
<evidence type="ECO:0008006" key="4">
    <source>
        <dbReference type="Google" id="ProtNLM"/>
    </source>
</evidence>
<name>A0A2G8L131_STIJA</name>
<comment type="caution">
    <text evidence="2">The sequence shown here is derived from an EMBL/GenBank/DDBJ whole genome shotgun (WGS) entry which is preliminary data.</text>
</comment>
<dbReference type="EMBL" id="MRZV01000269">
    <property type="protein sequence ID" value="PIK53968.1"/>
    <property type="molecule type" value="Genomic_DNA"/>
</dbReference>
<feature type="region of interest" description="Disordered" evidence="1">
    <location>
        <begin position="56"/>
        <end position="106"/>
    </location>
</feature>
<dbReference type="STRING" id="307972.A0A2G8L131"/>
<evidence type="ECO:0000256" key="1">
    <source>
        <dbReference type="SAM" id="MobiDB-lite"/>
    </source>
</evidence>
<gene>
    <name evidence="2" type="ORF">BSL78_09190</name>
</gene>
<feature type="compositionally biased region" description="Basic residues" evidence="1">
    <location>
        <begin position="84"/>
        <end position="97"/>
    </location>
</feature>
<keyword evidence="3" id="KW-1185">Reference proteome</keyword>
<feature type="region of interest" description="Disordered" evidence="1">
    <location>
        <begin position="150"/>
        <end position="225"/>
    </location>
</feature>
<proteinExistence type="predicted"/>
<dbReference type="GO" id="GO:0031523">
    <property type="term" value="C:Myb complex"/>
    <property type="evidence" value="ECO:0007669"/>
    <property type="project" value="TreeGrafter"/>
</dbReference>